<protein>
    <submittedName>
        <fullName evidence="1">Uncharacterized protein</fullName>
    </submittedName>
</protein>
<gene>
    <name evidence="1" type="ORF">CRHIZ90672A_00004169</name>
</gene>
<dbReference type="EMBL" id="CABFNQ020000676">
    <property type="protein sequence ID" value="CAH0022360.1"/>
    <property type="molecule type" value="Genomic_DNA"/>
</dbReference>
<accession>A0A9N9YLC3</accession>
<name>A0A9N9YLC3_9HYPO</name>
<proteinExistence type="predicted"/>
<comment type="caution">
    <text evidence="1">The sequence shown here is derived from an EMBL/GenBank/DDBJ whole genome shotgun (WGS) entry which is preliminary data.</text>
</comment>
<reference evidence="1" key="1">
    <citation type="submission" date="2021-10" db="EMBL/GenBank/DDBJ databases">
        <authorList>
            <person name="Piombo E."/>
        </authorList>
    </citation>
    <scope>NUCLEOTIDE SEQUENCE</scope>
</reference>
<sequence length="71" mass="7644">MYRVVGRQLGAVQLRVMAWARQYVSGDMGQPAEFDSADGGGRSLRGALFTHRRPIPIAGATGCRIKPGEAK</sequence>
<dbReference type="Proteomes" id="UP000696573">
    <property type="component" value="Unassembled WGS sequence"/>
</dbReference>
<keyword evidence="2" id="KW-1185">Reference proteome</keyword>
<evidence type="ECO:0000313" key="2">
    <source>
        <dbReference type="Proteomes" id="UP000696573"/>
    </source>
</evidence>
<organism evidence="1 2">
    <name type="scientific">Clonostachys rhizophaga</name>
    <dbReference type="NCBI Taxonomy" id="160324"/>
    <lineage>
        <taxon>Eukaryota</taxon>
        <taxon>Fungi</taxon>
        <taxon>Dikarya</taxon>
        <taxon>Ascomycota</taxon>
        <taxon>Pezizomycotina</taxon>
        <taxon>Sordariomycetes</taxon>
        <taxon>Hypocreomycetidae</taxon>
        <taxon>Hypocreales</taxon>
        <taxon>Bionectriaceae</taxon>
        <taxon>Clonostachys</taxon>
    </lineage>
</organism>
<dbReference type="AlphaFoldDB" id="A0A9N9YLC3"/>
<evidence type="ECO:0000313" key="1">
    <source>
        <dbReference type="EMBL" id="CAH0022360.1"/>
    </source>
</evidence>